<dbReference type="Proteomes" id="UP001187192">
    <property type="component" value="Unassembled WGS sequence"/>
</dbReference>
<dbReference type="PANTHER" id="PTHR10288">
    <property type="entry name" value="KH DOMAIN CONTAINING RNA BINDING PROTEIN"/>
    <property type="match status" value="1"/>
</dbReference>
<dbReference type="InterPro" id="IPR036612">
    <property type="entry name" value="KH_dom_type_1_sf"/>
</dbReference>
<dbReference type="AlphaFoldDB" id="A0AA88D3M4"/>
<dbReference type="CDD" id="cd22459">
    <property type="entry name" value="KH-I_PEPPER_rpt1_like"/>
    <property type="match status" value="1"/>
</dbReference>
<feature type="region of interest" description="Disordered" evidence="3">
    <location>
        <begin position="101"/>
        <end position="129"/>
    </location>
</feature>
<dbReference type="PROSITE" id="PS50084">
    <property type="entry name" value="KH_TYPE_1"/>
    <property type="match status" value="5"/>
</dbReference>
<feature type="region of interest" description="Disordered" evidence="3">
    <location>
        <begin position="1"/>
        <end position="37"/>
    </location>
</feature>
<feature type="compositionally biased region" description="Basic and acidic residues" evidence="3">
    <location>
        <begin position="108"/>
        <end position="129"/>
    </location>
</feature>
<protein>
    <recommendedName>
        <fullName evidence="4">K Homology domain-containing protein</fullName>
    </recommendedName>
</protein>
<sequence>MSASLTPSKRQNDGDITEPDGKGKLQKSTGSVLHNKALKSSCSRSGFRVLCPASKIESVIGKDGSLVSHIPEETGAGVRVEEAIPGCDERVVVVNFDKDNGVPVGQSKEGDGKEENVDEKHDVTKEKTENIDSKESNAVKKPKCENGVSSLQFALMLFFDRMVGGIKTDTDDGDEESEKSSTFVLRLVVLSTQVGCILGKGGSVIKQMSSESGAQIRILPRDKLPSCTSALDELVQITGEVVAVRKALRSISERLLGISSRGPEAFPPNRSFGAPCTVGPRNVADHHSAVPPMIPKFHEGGIHGRVRPSEEILTFRLLCHAERVGGVIGKGGTVIKTVQQDTGCEIKVMEGTSDWEDRVILVSGPVHPNDRISAVQDAVLRVQARIARAAPDSKEQSVTARLLVSSSQIGCLLGKGGSVIAEMRKFSGAHIRVLAKDQIPKCASEDEEVVHINGEFEAVQDALVHMTTRLQHNFFRDAFPFINYPAPAFLDPPPFLPFLGRRELSPPGMFYGPPFHKFNDIHGGFHPRDDGPPFIHGIHRFDGPAHLSERGHWEPQGFLEGGGPGFPDFVGGPQRRKAGYIGDDQQPIITSTNVEVVVPSSVVPAIYGEDDECLKQICQISDAKVKITEPKPGALETVIIISGTPEQTHAAQSLIQAFVMSETEST</sequence>
<reference evidence="5" key="1">
    <citation type="submission" date="2023-07" db="EMBL/GenBank/DDBJ databases">
        <title>draft genome sequence of fig (Ficus carica).</title>
        <authorList>
            <person name="Takahashi T."/>
            <person name="Nishimura K."/>
        </authorList>
    </citation>
    <scope>NUCLEOTIDE SEQUENCE</scope>
</reference>
<name>A0AA88D3M4_FICCA</name>
<dbReference type="SMART" id="SM00322">
    <property type="entry name" value="KH"/>
    <property type="match status" value="5"/>
</dbReference>
<dbReference type="SUPFAM" id="SSF54791">
    <property type="entry name" value="Eukaryotic type KH-domain (KH-domain type I)"/>
    <property type="match status" value="5"/>
</dbReference>
<feature type="domain" description="K Homology" evidence="4">
    <location>
        <begin position="181"/>
        <end position="256"/>
    </location>
</feature>
<dbReference type="InterPro" id="IPR004088">
    <property type="entry name" value="KH_dom_type_1"/>
</dbReference>
<evidence type="ECO:0000259" key="4">
    <source>
        <dbReference type="SMART" id="SM00322"/>
    </source>
</evidence>
<feature type="domain" description="K Homology" evidence="4">
    <location>
        <begin position="396"/>
        <end position="471"/>
    </location>
</feature>
<keyword evidence="6" id="KW-1185">Reference proteome</keyword>
<dbReference type="InterPro" id="IPR004087">
    <property type="entry name" value="KH_dom"/>
</dbReference>
<organism evidence="5 6">
    <name type="scientific">Ficus carica</name>
    <name type="common">Common fig</name>
    <dbReference type="NCBI Taxonomy" id="3494"/>
    <lineage>
        <taxon>Eukaryota</taxon>
        <taxon>Viridiplantae</taxon>
        <taxon>Streptophyta</taxon>
        <taxon>Embryophyta</taxon>
        <taxon>Tracheophyta</taxon>
        <taxon>Spermatophyta</taxon>
        <taxon>Magnoliopsida</taxon>
        <taxon>eudicotyledons</taxon>
        <taxon>Gunneridae</taxon>
        <taxon>Pentapetalae</taxon>
        <taxon>rosids</taxon>
        <taxon>fabids</taxon>
        <taxon>Rosales</taxon>
        <taxon>Moraceae</taxon>
        <taxon>Ficeae</taxon>
        <taxon>Ficus</taxon>
    </lineage>
</organism>
<evidence type="ECO:0000256" key="3">
    <source>
        <dbReference type="SAM" id="MobiDB-lite"/>
    </source>
</evidence>
<evidence type="ECO:0000256" key="1">
    <source>
        <dbReference type="ARBA" id="ARBA00022737"/>
    </source>
</evidence>
<dbReference type="Gene3D" id="3.30.310.210">
    <property type="match status" value="1"/>
</dbReference>
<keyword evidence="2" id="KW-0694">RNA-binding</keyword>
<dbReference type="GO" id="GO:0003723">
    <property type="term" value="F:RNA binding"/>
    <property type="evidence" value="ECO:0007669"/>
    <property type="project" value="UniProtKB-UniRule"/>
</dbReference>
<dbReference type="CDD" id="cd22460">
    <property type="entry name" value="KH-I_PEPPER_rpt2_like"/>
    <property type="match status" value="2"/>
</dbReference>
<feature type="domain" description="K Homology" evidence="4">
    <location>
        <begin position="590"/>
        <end position="660"/>
    </location>
</feature>
<evidence type="ECO:0000256" key="2">
    <source>
        <dbReference type="PROSITE-ProRule" id="PRU00117"/>
    </source>
</evidence>
<proteinExistence type="predicted"/>
<evidence type="ECO:0000313" key="6">
    <source>
        <dbReference type="Proteomes" id="UP001187192"/>
    </source>
</evidence>
<dbReference type="Gene3D" id="3.30.1370.10">
    <property type="entry name" value="K Homology domain, type 1"/>
    <property type="match status" value="3"/>
</dbReference>
<feature type="compositionally biased region" description="Polar residues" evidence="3">
    <location>
        <begin position="26"/>
        <end position="37"/>
    </location>
</feature>
<accession>A0AA88D3M4</accession>
<dbReference type="EMBL" id="BTGU01000010">
    <property type="protein sequence ID" value="GMN40242.1"/>
    <property type="molecule type" value="Genomic_DNA"/>
</dbReference>
<keyword evidence="1" id="KW-0677">Repeat</keyword>
<comment type="caution">
    <text evidence="5">The sequence shown here is derived from an EMBL/GenBank/DDBJ whole genome shotgun (WGS) entry which is preliminary data.</text>
</comment>
<dbReference type="Pfam" id="PF00013">
    <property type="entry name" value="KH_1"/>
    <property type="match status" value="5"/>
</dbReference>
<feature type="domain" description="K Homology" evidence="4">
    <location>
        <begin position="311"/>
        <end position="384"/>
    </location>
</feature>
<feature type="domain" description="K Homology" evidence="4">
    <location>
        <begin position="43"/>
        <end position="113"/>
    </location>
</feature>
<evidence type="ECO:0000313" key="5">
    <source>
        <dbReference type="EMBL" id="GMN40242.1"/>
    </source>
</evidence>
<gene>
    <name evidence="5" type="ORF">TIFTF001_009468</name>
</gene>